<dbReference type="NCBIfam" id="NF002086">
    <property type="entry name" value="PRK00915.1-3"/>
    <property type="match status" value="1"/>
</dbReference>
<dbReference type="PROSITE" id="PS00816">
    <property type="entry name" value="AIPM_HOMOCIT_SYNTH_2"/>
    <property type="match status" value="1"/>
</dbReference>
<dbReference type="FunFam" id="3.20.20.70:FF:000010">
    <property type="entry name" value="2-isopropylmalate synthase"/>
    <property type="match status" value="1"/>
</dbReference>
<dbReference type="EC" id="2.3.3.13" evidence="2"/>
<dbReference type="PANTHER" id="PTHR10277:SF9">
    <property type="entry name" value="2-ISOPROPYLMALATE SYNTHASE 1, CHLOROPLASTIC-RELATED"/>
    <property type="match status" value="1"/>
</dbReference>
<sequence>MTQPPAPSAKDKLIIFDTTLRDGEQSPGVTLTANEKVEIAKQLSRLGVDVCEAGFPIASDGDFEAVERIAKEVGHLMTGRMSPTAKPMTICALARAVPADIQRAYDAIRHAPNHRVHTFLATSDIHLEYKLKISRTECVARAVAAVKFARDIGCNDVEFSPEDAGRSDRTFLCTVLAAVIKAGATTLNIPDTVGYNTPEEYGAMIRFLVDNVEGAKGVTWSTHCHNDLGLATANTLAGVANGARQVEVTINGIGERAGNTSLEELVMAIFTHPTAYPVYHTIDTYQIYHTSQLVTKKTGMVIQANKAIVGANAFAHESGIHQDGVLKNKSTYEIIEPAVVGIPSNSLVLGKHSGRNAFRTRLSEITRNSIYEDAMKADASMFEKLFAAFKKLADTKKSGVTDQDLFALLDDQLNVHDSGRETYLFKSCQVVSGSGVLSTATVTIIDTTCVPKTSSNAANGAANAAITSTTSPTTATSPTKTPQPPAPEGVERCDAAIGHGPVHAIFSAINRLIGFHNVLASYEVKAVTEGSDSLGRVLVRIHETDDDDEDDLRGDADDHYSRRPSKAPRLENAASVGSGWGSTKTGEGGDKTERRTYQGQGTDEDILVASAKAYINAVNRMAEAKRRTKDRKVPAAHGEAGAKGAAVEVVGGSVDAVPKSRKVDV</sequence>
<evidence type="ECO:0000313" key="10">
    <source>
        <dbReference type="EMBL" id="KAJ3184491.1"/>
    </source>
</evidence>
<dbReference type="Pfam" id="PF08502">
    <property type="entry name" value="LeuA_dimer"/>
    <property type="match status" value="2"/>
</dbReference>
<feature type="region of interest" description="Disordered" evidence="8">
    <location>
        <begin position="545"/>
        <end position="603"/>
    </location>
</feature>
<feature type="region of interest" description="Disordered" evidence="8">
    <location>
        <begin position="623"/>
        <end position="644"/>
    </location>
</feature>
<dbReference type="CDD" id="cd07940">
    <property type="entry name" value="DRE_TIM_IPMS"/>
    <property type="match status" value="1"/>
</dbReference>
<dbReference type="SMART" id="SM00917">
    <property type="entry name" value="LeuA_dimer"/>
    <property type="match status" value="1"/>
</dbReference>
<dbReference type="PROSITE" id="PS50991">
    <property type="entry name" value="PYR_CT"/>
    <property type="match status" value="1"/>
</dbReference>
<dbReference type="PROSITE" id="PS00815">
    <property type="entry name" value="AIPM_HOMOCIT_SYNTH_1"/>
    <property type="match status" value="1"/>
</dbReference>
<evidence type="ECO:0000256" key="1">
    <source>
        <dbReference type="ARBA" id="ARBA00004689"/>
    </source>
</evidence>
<evidence type="ECO:0000256" key="4">
    <source>
        <dbReference type="ARBA" id="ARBA00022605"/>
    </source>
</evidence>
<dbReference type="InterPro" id="IPR013709">
    <property type="entry name" value="2-isopropylmalate_synth_dimer"/>
</dbReference>
<feature type="compositionally biased region" description="Basic and acidic residues" evidence="8">
    <location>
        <begin position="587"/>
        <end position="596"/>
    </location>
</feature>
<dbReference type="SUPFAM" id="SSF110921">
    <property type="entry name" value="2-isopropylmalate synthase LeuA, allosteric (dimerisation) domain"/>
    <property type="match status" value="1"/>
</dbReference>
<accession>A0AAD5TVG8</accession>
<dbReference type="InterPro" id="IPR036230">
    <property type="entry name" value="LeuA_allosteric_dom_sf"/>
</dbReference>
<dbReference type="InterPro" id="IPR000891">
    <property type="entry name" value="PYR_CT"/>
</dbReference>
<evidence type="ECO:0000256" key="7">
    <source>
        <dbReference type="RuleBase" id="RU003523"/>
    </source>
</evidence>
<evidence type="ECO:0000256" key="8">
    <source>
        <dbReference type="SAM" id="MobiDB-lite"/>
    </source>
</evidence>
<protein>
    <recommendedName>
        <fullName evidence="2">2-isopropylmalate synthase</fullName>
        <ecNumber evidence="2">2.3.3.13</ecNumber>
    </recommendedName>
</protein>
<dbReference type="InterPro" id="IPR002034">
    <property type="entry name" value="AIPM/Hcit_synth_CS"/>
</dbReference>
<dbReference type="Proteomes" id="UP001212152">
    <property type="component" value="Unassembled WGS sequence"/>
</dbReference>
<evidence type="ECO:0000256" key="5">
    <source>
        <dbReference type="ARBA" id="ARBA00022679"/>
    </source>
</evidence>
<dbReference type="SUPFAM" id="SSF51569">
    <property type="entry name" value="Aldolase"/>
    <property type="match status" value="1"/>
</dbReference>
<evidence type="ECO:0000259" key="9">
    <source>
        <dbReference type="PROSITE" id="PS50991"/>
    </source>
</evidence>
<dbReference type="GO" id="GO:0003852">
    <property type="term" value="F:2-isopropylmalate synthase activity"/>
    <property type="evidence" value="ECO:0007669"/>
    <property type="project" value="UniProtKB-EC"/>
</dbReference>
<dbReference type="InterPro" id="IPR054691">
    <property type="entry name" value="LeuA/HCS_post-cat"/>
</dbReference>
<gene>
    <name evidence="10" type="ORF">HDU87_003889</name>
</gene>
<name>A0AAD5TVG8_9FUNG</name>
<organism evidence="10 11">
    <name type="scientific">Geranomyces variabilis</name>
    <dbReference type="NCBI Taxonomy" id="109894"/>
    <lineage>
        <taxon>Eukaryota</taxon>
        <taxon>Fungi</taxon>
        <taxon>Fungi incertae sedis</taxon>
        <taxon>Chytridiomycota</taxon>
        <taxon>Chytridiomycota incertae sedis</taxon>
        <taxon>Chytridiomycetes</taxon>
        <taxon>Spizellomycetales</taxon>
        <taxon>Powellomycetaceae</taxon>
        <taxon>Geranomyces</taxon>
    </lineage>
</organism>
<dbReference type="Pfam" id="PF22617">
    <property type="entry name" value="HCS_D2"/>
    <property type="match status" value="1"/>
</dbReference>
<dbReference type="InterPro" id="IPR050073">
    <property type="entry name" value="2-IPM_HCS-like"/>
</dbReference>
<evidence type="ECO:0000313" key="11">
    <source>
        <dbReference type="Proteomes" id="UP001212152"/>
    </source>
</evidence>
<dbReference type="Pfam" id="PF00682">
    <property type="entry name" value="HMGL-like"/>
    <property type="match status" value="1"/>
</dbReference>
<dbReference type="EMBL" id="JADGJQ010000003">
    <property type="protein sequence ID" value="KAJ3184491.1"/>
    <property type="molecule type" value="Genomic_DNA"/>
</dbReference>
<dbReference type="Gene3D" id="1.10.238.260">
    <property type="match status" value="1"/>
</dbReference>
<dbReference type="GO" id="GO:0010177">
    <property type="term" value="F:methylthioalkylmalate synthase activity"/>
    <property type="evidence" value="ECO:0007669"/>
    <property type="project" value="UniProtKB-ARBA"/>
</dbReference>
<dbReference type="Gene3D" id="3.20.20.70">
    <property type="entry name" value="Aldolase class I"/>
    <property type="match status" value="1"/>
</dbReference>
<comment type="caution">
    <text evidence="10">The sequence shown here is derived from an EMBL/GenBank/DDBJ whole genome shotgun (WGS) entry which is preliminary data.</text>
</comment>
<dbReference type="PANTHER" id="PTHR10277">
    <property type="entry name" value="HOMOCITRATE SYNTHASE-RELATED"/>
    <property type="match status" value="1"/>
</dbReference>
<evidence type="ECO:0000256" key="3">
    <source>
        <dbReference type="ARBA" id="ARBA00022430"/>
    </source>
</evidence>
<evidence type="ECO:0000256" key="2">
    <source>
        <dbReference type="ARBA" id="ARBA00012973"/>
    </source>
</evidence>
<feature type="region of interest" description="Disordered" evidence="8">
    <location>
        <begin position="467"/>
        <end position="489"/>
    </location>
</feature>
<dbReference type="AlphaFoldDB" id="A0AAD5TVG8"/>
<dbReference type="GO" id="GO:0009098">
    <property type="term" value="P:L-leucine biosynthetic process"/>
    <property type="evidence" value="ECO:0007669"/>
    <property type="project" value="UniProtKB-KW"/>
</dbReference>
<keyword evidence="4" id="KW-0028">Amino-acid biosynthesis</keyword>
<keyword evidence="6" id="KW-0100">Branched-chain amino acid biosynthesis</keyword>
<keyword evidence="5 7" id="KW-0808">Transferase</keyword>
<proteinExistence type="inferred from homology"/>
<feature type="compositionally biased region" description="Low complexity" evidence="8">
    <location>
        <begin position="467"/>
        <end position="480"/>
    </location>
</feature>
<keyword evidence="3" id="KW-0432">Leucine biosynthesis</keyword>
<dbReference type="FunFam" id="1.10.238.260:FF:000001">
    <property type="entry name" value="2-isopropylmalate synthase"/>
    <property type="match status" value="1"/>
</dbReference>
<comment type="similarity">
    <text evidence="7">Belongs to the alpha-IPM synthase/homocitrate synthase family.</text>
</comment>
<feature type="compositionally biased region" description="Low complexity" evidence="8">
    <location>
        <begin position="635"/>
        <end position="644"/>
    </location>
</feature>
<comment type="pathway">
    <text evidence="1">Amino-acid biosynthesis; L-leucine biosynthesis; L-leucine from 3-methyl-2-oxobutanoate: step 1/4.</text>
</comment>
<feature type="domain" description="Pyruvate carboxyltransferase" evidence="9">
    <location>
        <begin position="13"/>
        <end position="288"/>
    </location>
</feature>
<reference evidence="10" key="1">
    <citation type="submission" date="2020-05" db="EMBL/GenBank/DDBJ databases">
        <title>Phylogenomic resolution of chytrid fungi.</title>
        <authorList>
            <person name="Stajich J.E."/>
            <person name="Amses K."/>
            <person name="Simmons R."/>
            <person name="Seto K."/>
            <person name="Myers J."/>
            <person name="Bonds A."/>
            <person name="Quandt C.A."/>
            <person name="Barry K."/>
            <person name="Liu P."/>
            <person name="Grigoriev I."/>
            <person name="Longcore J.E."/>
            <person name="James T.Y."/>
        </authorList>
    </citation>
    <scope>NUCLEOTIDE SEQUENCE</scope>
    <source>
        <strain evidence="10">JEL0379</strain>
    </source>
</reference>
<keyword evidence="11" id="KW-1185">Reference proteome</keyword>
<evidence type="ECO:0000256" key="6">
    <source>
        <dbReference type="ARBA" id="ARBA00023304"/>
    </source>
</evidence>
<dbReference type="Gene3D" id="3.30.160.270">
    <property type="match status" value="1"/>
</dbReference>
<dbReference type="InterPro" id="IPR013785">
    <property type="entry name" value="Aldolase_TIM"/>
</dbReference>